<dbReference type="PANTHER" id="PTHR38116">
    <property type="entry name" value="CHROMOSOME 7, WHOLE GENOME SHOTGUN SEQUENCE"/>
    <property type="match status" value="1"/>
</dbReference>
<feature type="compositionally biased region" description="Basic and acidic residues" evidence="1">
    <location>
        <begin position="35"/>
        <end position="63"/>
    </location>
</feature>
<keyword evidence="3" id="KW-1185">Reference proteome</keyword>
<accession>A0A0D2E8X0</accession>
<evidence type="ECO:0008006" key="4">
    <source>
        <dbReference type="Google" id="ProtNLM"/>
    </source>
</evidence>
<dbReference type="AlphaFoldDB" id="A0A0D2E8X0"/>
<dbReference type="PANTHER" id="PTHR38116:SF5">
    <property type="entry name" value="BZIP DOMAIN-CONTAINING PROTEIN"/>
    <property type="match status" value="1"/>
</dbReference>
<dbReference type="Gene3D" id="1.20.5.170">
    <property type="match status" value="1"/>
</dbReference>
<protein>
    <recommendedName>
        <fullName evidence="4">BZIP domain-containing protein</fullName>
    </recommendedName>
</protein>
<feature type="compositionally biased region" description="Polar residues" evidence="1">
    <location>
        <begin position="65"/>
        <end position="83"/>
    </location>
</feature>
<feature type="region of interest" description="Disordered" evidence="1">
    <location>
        <begin position="1"/>
        <end position="125"/>
    </location>
</feature>
<dbReference type="GeneID" id="25332448"/>
<evidence type="ECO:0000313" key="3">
    <source>
        <dbReference type="Proteomes" id="UP000054342"/>
    </source>
</evidence>
<dbReference type="HOGENOM" id="CLU_027434_0_0_1"/>
<dbReference type="InterPro" id="IPR021833">
    <property type="entry name" value="DUF3425"/>
</dbReference>
<evidence type="ECO:0000313" key="2">
    <source>
        <dbReference type="EMBL" id="KIW51858.1"/>
    </source>
</evidence>
<dbReference type="CDD" id="cd14688">
    <property type="entry name" value="bZIP_YAP"/>
    <property type="match status" value="1"/>
</dbReference>
<dbReference type="Proteomes" id="UP000054342">
    <property type="component" value="Unassembled WGS sequence"/>
</dbReference>
<sequence length="540" mass="59615">MTAQTQGPPIEVATEVNNAGAAPAPAPKKKYVRVITDKRREQNRRAQKAYKDRLKRKLEELEGRAQSTAGAQDASSANVQPTPVTGRLRQAPAASVQHASSEATTDSQHTSSTQPTSPDNSDLIEPVYSSTSVQAQSNPDPHVINLGDAFVAAGDLPFATGSVPGLAFLGQDLSTPAPTPKSFPDTENEIGHDAGLVHHHVHENYGELDLRHIWALPPRSPWQNYTPSGKKDKKRSSTGSATALIRAPRSQSSYYSSPGGIGINSGPRSTSTGISMPVPIPDPYANHMRLWAEDNIEAAIAIALTIGISRSEYINDHPSRFPGCYVALNRPRDTAVARPVKYMFDGAGQGWRNGMEVTKELSEHMDLVKPALRPTPGQLLEPHPSYLDCIVFPWFREHAVRASVAGKLDHVELFMDIMNGGLVCWGAGSGMAGRIGKRGVGKRGMQESVAWDTRSWEARRWFLKKWEWLVGTEEDEERRGDVFGIWRGSRWWWRMRGEDDESEDDEDAEADEVQEESEEGIWETAGVRERLCDQQRLSEI</sequence>
<dbReference type="OrthoDB" id="5973539at2759"/>
<name>A0A0D2E8X0_9EURO</name>
<evidence type="ECO:0000256" key="1">
    <source>
        <dbReference type="SAM" id="MobiDB-lite"/>
    </source>
</evidence>
<dbReference type="RefSeq" id="XP_013312442.1">
    <property type="nucleotide sequence ID" value="XM_013456988.1"/>
</dbReference>
<feature type="region of interest" description="Disordered" evidence="1">
    <location>
        <begin position="498"/>
        <end position="524"/>
    </location>
</feature>
<gene>
    <name evidence="2" type="ORF">PV05_10540</name>
</gene>
<reference evidence="2 3" key="1">
    <citation type="submission" date="2015-01" db="EMBL/GenBank/DDBJ databases">
        <title>The Genome Sequence of Exophiala xenobiotica CBS118157.</title>
        <authorList>
            <consortium name="The Broad Institute Genomics Platform"/>
            <person name="Cuomo C."/>
            <person name="de Hoog S."/>
            <person name="Gorbushina A."/>
            <person name="Stielow B."/>
            <person name="Teixiera M."/>
            <person name="Abouelleil A."/>
            <person name="Chapman S.B."/>
            <person name="Priest M."/>
            <person name="Young S.K."/>
            <person name="Wortman J."/>
            <person name="Nusbaum C."/>
            <person name="Birren B."/>
        </authorList>
    </citation>
    <scope>NUCLEOTIDE SEQUENCE [LARGE SCALE GENOMIC DNA]</scope>
    <source>
        <strain evidence="2 3">CBS 118157</strain>
    </source>
</reference>
<dbReference type="Pfam" id="PF11905">
    <property type="entry name" value="DUF3425"/>
    <property type="match status" value="1"/>
</dbReference>
<feature type="compositionally biased region" description="Low complexity" evidence="1">
    <location>
        <begin position="104"/>
        <end position="119"/>
    </location>
</feature>
<feature type="region of interest" description="Disordered" evidence="1">
    <location>
        <begin position="224"/>
        <end position="243"/>
    </location>
</feature>
<proteinExistence type="predicted"/>
<dbReference type="EMBL" id="KN847322">
    <property type="protein sequence ID" value="KIW51858.1"/>
    <property type="molecule type" value="Genomic_DNA"/>
</dbReference>
<feature type="compositionally biased region" description="Acidic residues" evidence="1">
    <location>
        <begin position="498"/>
        <end position="521"/>
    </location>
</feature>
<organism evidence="2 3">
    <name type="scientific">Exophiala xenobiotica</name>
    <dbReference type="NCBI Taxonomy" id="348802"/>
    <lineage>
        <taxon>Eukaryota</taxon>
        <taxon>Fungi</taxon>
        <taxon>Dikarya</taxon>
        <taxon>Ascomycota</taxon>
        <taxon>Pezizomycotina</taxon>
        <taxon>Eurotiomycetes</taxon>
        <taxon>Chaetothyriomycetidae</taxon>
        <taxon>Chaetothyriales</taxon>
        <taxon>Herpotrichiellaceae</taxon>
        <taxon>Exophiala</taxon>
    </lineage>
</organism>